<dbReference type="InterPro" id="IPR000711">
    <property type="entry name" value="ATPase_OSCP/dsu"/>
</dbReference>
<dbReference type="Gene3D" id="1.10.520.20">
    <property type="entry name" value="N-terminal domain of the delta subunit of the F1F0-ATP synthase"/>
    <property type="match status" value="1"/>
</dbReference>
<dbReference type="InterPro" id="IPR026015">
    <property type="entry name" value="ATP_synth_OSCP/delta_N_sf"/>
</dbReference>
<evidence type="ECO:0000256" key="7">
    <source>
        <dbReference type="ARBA" id="ARBA00023136"/>
    </source>
</evidence>
<comment type="similarity">
    <text evidence="2">Belongs to the ATPase delta chain family.</text>
</comment>
<organism evidence="9 10">
    <name type="scientific">Fusarium beomiforme</name>
    <dbReference type="NCBI Taxonomy" id="44412"/>
    <lineage>
        <taxon>Eukaryota</taxon>
        <taxon>Fungi</taxon>
        <taxon>Dikarya</taxon>
        <taxon>Ascomycota</taxon>
        <taxon>Pezizomycotina</taxon>
        <taxon>Sordariomycetes</taxon>
        <taxon>Hypocreomycetidae</taxon>
        <taxon>Hypocreales</taxon>
        <taxon>Nectriaceae</taxon>
        <taxon>Fusarium</taxon>
        <taxon>Fusarium burgessii species complex</taxon>
    </lineage>
</organism>
<dbReference type="Proteomes" id="UP000730481">
    <property type="component" value="Unassembled WGS sequence"/>
</dbReference>
<proteinExistence type="inferred from homology"/>
<dbReference type="Pfam" id="PF00213">
    <property type="entry name" value="OSCP"/>
    <property type="match status" value="1"/>
</dbReference>
<evidence type="ECO:0000256" key="8">
    <source>
        <dbReference type="ARBA" id="ARBA00023310"/>
    </source>
</evidence>
<keyword evidence="7" id="KW-0472">Membrane</keyword>
<keyword evidence="6" id="KW-0406">Ion transport</keyword>
<keyword evidence="4" id="KW-0813">Transport</keyword>
<evidence type="ECO:0000256" key="1">
    <source>
        <dbReference type="ARBA" id="ARBA00004370"/>
    </source>
</evidence>
<dbReference type="HAMAP" id="MF_01416">
    <property type="entry name" value="ATP_synth_delta_bact"/>
    <property type="match status" value="1"/>
</dbReference>
<dbReference type="PRINTS" id="PR00125">
    <property type="entry name" value="ATPASEDELTA"/>
</dbReference>
<dbReference type="EMBL" id="PVQB02000236">
    <property type="protein sequence ID" value="KAF4340491.1"/>
    <property type="molecule type" value="Genomic_DNA"/>
</dbReference>
<evidence type="ECO:0000256" key="2">
    <source>
        <dbReference type="ARBA" id="ARBA00007046"/>
    </source>
</evidence>
<reference evidence="9" key="2">
    <citation type="submission" date="2020-02" db="EMBL/GenBank/DDBJ databases">
        <title>Identification and distribution of gene clusters putatively required for synthesis of sphingolipid metabolism inhibitors in phylogenetically diverse species of the filamentous fungus Fusarium.</title>
        <authorList>
            <person name="Kim H.-S."/>
            <person name="Busman M."/>
            <person name="Brown D.W."/>
            <person name="Divon H."/>
            <person name="Uhlig S."/>
            <person name="Proctor R.H."/>
        </authorList>
    </citation>
    <scope>NUCLEOTIDE SEQUENCE</scope>
    <source>
        <strain evidence="9">NRRL 25174</strain>
    </source>
</reference>
<keyword evidence="8" id="KW-0066">ATP synthesis</keyword>
<accession>A0A9P5AKM5</accession>
<dbReference type="OrthoDB" id="1262810at2759"/>
<gene>
    <name evidence="9" type="ORF">FBEOM_5618</name>
</gene>
<dbReference type="AlphaFoldDB" id="A0A9P5AKM5"/>
<evidence type="ECO:0000256" key="5">
    <source>
        <dbReference type="ARBA" id="ARBA00022781"/>
    </source>
</evidence>
<evidence type="ECO:0000256" key="3">
    <source>
        <dbReference type="ARBA" id="ARBA00014723"/>
    </source>
</evidence>
<evidence type="ECO:0000256" key="4">
    <source>
        <dbReference type="ARBA" id="ARBA00022448"/>
    </source>
</evidence>
<dbReference type="PROSITE" id="PS00389">
    <property type="entry name" value="ATPASE_DELTA"/>
    <property type="match status" value="1"/>
</dbReference>
<keyword evidence="5" id="KW-0375">Hydrogen ion transport</keyword>
<dbReference type="GO" id="GO:0046933">
    <property type="term" value="F:proton-transporting ATP synthase activity, rotational mechanism"/>
    <property type="evidence" value="ECO:0007669"/>
    <property type="project" value="InterPro"/>
</dbReference>
<protein>
    <recommendedName>
        <fullName evidence="3">ATP synthase subunit 5, mitochondrial</fullName>
    </recommendedName>
</protein>
<dbReference type="NCBIfam" id="TIGR01145">
    <property type="entry name" value="ATP_synt_delta"/>
    <property type="match status" value="1"/>
</dbReference>
<dbReference type="InterPro" id="IPR020781">
    <property type="entry name" value="ATPase_OSCP/d_CS"/>
</dbReference>
<dbReference type="SUPFAM" id="SSF47928">
    <property type="entry name" value="N-terminal domain of the delta subunit of the F1F0-ATP synthase"/>
    <property type="match status" value="1"/>
</dbReference>
<evidence type="ECO:0000313" key="10">
    <source>
        <dbReference type="Proteomes" id="UP000730481"/>
    </source>
</evidence>
<reference evidence="9" key="1">
    <citation type="journal article" date="2017" name="Mycologia">
        <title>Fusarium algeriense, sp. nov., a novel toxigenic crown rot pathogen of durum wheat from Algeria is nested in the Fusarium burgessii species complex.</title>
        <authorList>
            <person name="Laraba I."/>
            <person name="Keddad A."/>
            <person name="Boureghda H."/>
            <person name="Abdallah N."/>
            <person name="Vaughan M.M."/>
            <person name="Proctor R.H."/>
            <person name="Busman M."/>
            <person name="O'Donnell K."/>
        </authorList>
    </citation>
    <scope>NUCLEOTIDE SEQUENCE</scope>
    <source>
        <strain evidence="9">NRRL 25174</strain>
    </source>
</reference>
<dbReference type="GO" id="GO:0016020">
    <property type="term" value="C:membrane"/>
    <property type="evidence" value="ECO:0007669"/>
    <property type="project" value="UniProtKB-SubCell"/>
</dbReference>
<keyword evidence="10" id="KW-1185">Reference proteome</keyword>
<evidence type="ECO:0000256" key="6">
    <source>
        <dbReference type="ARBA" id="ARBA00023065"/>
    </source>
</evidence>
<comment type="caution">
    <text evidence="9">The sequence shown here is derived from an EMBL/GenBank/DDBJ whole genome shotgun (WGS) entry which is preliminary data.</text>
</comment>
<dbReference type="PANTHER" id="PTHR11910">
    <property type="entry name" value="ATP SYNTHASE DELTA CHAIN"/>
    <property type="match status" value="1"/>
</dbReference>
<sequence length="240" mass="25534">MFSRQVLRAARVAAPQRALVLRAAPVRSFAAAASTEVKPPISVFGVDGTYATALYTAAVKTSSVDAAADALNKLGALIEKDPKLTAVLSAPTLTEADKKAIVQELEKQINAKDDTVKNFLATLAENNRLGLIPGVVEKFSSIISAARGEVELTVTSAQLANSDTTMMDRQKDPLDKRTLNRLETAVSKSAYVGQGQKLKVTNEVNPEIVGGLVVEIGDRTIDLSVSSRIAKMNKLLTDSL</sequence>
<name>A0A9P5AKM5_9HYPO</name>
<comment type="subcellular location">
    <subcellularLocation>
        <location evidence="1">Membrane</location>
    </subcellularLocation>
</comment>
<evidence type="ECO:0000313" key="9">
    <source>
        <dbReference type="EMBL" id="KAF4340491.1"/>
    </source>
</evidence>